<feature type="region of interest" description="Disordered" evidence="1">
    <location>
        <begin position="50"/>
        <end position="83"/>
    </location>
</feature>
<evidence type="ECO:0000313" key="2">
    <source>
        <dbReference type="EMBL" id="MFD1308069.1"/>
    </source>
</evidence>
<evidence type="ECO:0000256" key="1">
    <source>
        <dbReference type="SAM" id="MobiDB-lite"/>
    </source>
</evidence>
<reference evidence="3" key="1">
    <citation type="journal article" date="2019" name="Int. J. Syst. Evol. Microbiol.">
        <title>The Global Catalogue of Microorganisms (GCM) 10K type strain sequencing project: providing services to taxonomists for standard genome sequencing and annotation.</title>
        <authorList>
            <consortium name="The Broad Institute Genomics Platform"/>
            <consortium name="The Broad Institute Genome Sequencing Center for Infectious Disease"/>
            <person name="Wu L."/>
            <person name="Ma J."/>
        </authorList>
    </citation>
    <scope>NUCLEOTIDE SEQUENCE [LARGE SCALE GENOMIC DNA]</scope>
    <source>
        <strain evidence="3">CGMCC 4.7020</strain>
    </source>
</reference>
<comment type="caution">
    <text evidence="2">The sequence shown here is derived from an EMBL/GenBank/DDBJ whole genome shotgun (WGS) entry which is preliminary data.</text>
</comment>
<protein>
    <submittedName>
        <fullName evidence="2">Uncharacterized protein</fullName>
    </submittedName>
</protein>
<proteinExistence type="predicted"/>
<accession>A0ABW3XEK7</accession>
<gene>
    <name evidence="2" type="ORF">ACFQ5X_19700</name>
</gene>
<keyword evidence="3" id="KW-1185">Reference proteome</keyword>
<organism evidence="2 3">
    <name type="scientific">Streptomyces kaempferi</name>
    <dbReference type="NCBI Taxonomy" id="333725"/>
    <lineage>
        <taxon>Bacteria</taxon>
        <taxon>Bacillati</taxon>
        <taxon>Actinomycetota</taxon>
        <taxon>Actinomycetes</taxon>
        <taxon>Kitasatosporales</taxon>
        <taxon>Streptomycetaceae</taxon>
        <taxon>Streptomyces</taxon>
    </lineage>
</organism>
<feature type="region of interest" description="Disordered" evidence="1">
    <location>
        <begin position="1"/>
        <end position="25"/>
    </location>
</feature>
<evidence type="ECO:0000313" key="3">
    <source>
        <dbReference type="Proteomes" id="UP001597058"/>
    </source>
</evidence>
<dbReference type="Proteomes" id="UP001597058">
    <property type="component" value="Unassembled WGS sequence"/>
</dbReference>
<name>A0ABW3XEK7_9ACTN</name>
<dbReference type="EMBL" id="JBHTMM010000023">
    <property type="protein sequence ID" value="MFD1308069.1"/>
    <property type="molecule type" value="Genomic_DNA"/>
</dbReference>
<sequence>MRRVTRGRSAEGHPGDEFGAEFGKNGPVFGRREIRHRFAHLDRDGIGLTAEERAGLEAGPNVTVGPPSPASGRPQWGGAPGAG</sequence>